<dbReference type="Proteomes" id="UP000826725">
    <property type="component" value="Chromosome"/>
</dbReference>
<dbReference type="GO" id="GO:0016747">
    <property type="term" value="F:acyltransferase activity, transferring groups other than amino-acyl groups"/>
    <property type="evidence" value="ECO:0007669"/>
    <property type="project" value="InterPro"/>
</dbReference>
<organism evidence="4 5">
    <name type="scientific">Desulfomarina profundi</name>
    <dbReference type="NCBI Taxonomy" id="2772557"/>
    <lineage>
        <taxon>Bacteria</taxon>
        <taxon>Pseudomonadati</taxon>
        <taxon>Thermodesulfobacteriota</taxon>
        <taxon>Desulfobulbia</taxon>
        <taxon>Desulfobulbales</taxon>
        <taxon>Desulfobulbaceae</taxon>
        <taxon>Desulfomarina</taxon>
    </lineage>
</organism>
<dbReference type="NCBIfam" id="NF002959">
    <property type="entry name" value="PRK03624.1"/>
    <property type="match status" value="1"/>
</dbReference>
<dbReference type="AlphaFoldDB" id="A0A8D5JPP7"/>
<evidence type="ECO:0000259" key="3">
    <source>
        <dbReference type="PROSITE" id="PS51186"/>
    </source>
</evidence>
<dbReference type="Pfam" id="PF00583">
    <property type="entry name" value="Acetyltransf_1"/>
    <property type="match status" value="1"/>
</dbReference>
<sequence>MGYQLKAMKIRCFAQGDEARILSLWQECGLVAPQNDPLKDIERKVKRDRENFLVGELSGLLIATCMVGYEGHRGWINYLAVSPVYRRRGYGAEMMLRAEALLRELGCPKINLQVRAANSAVIRFYRSIGFAIDEVVSLGRRLERD</sequence>
<keyword evidence="2" id="KW-0012">Acyltransferase</keyword>
<dbReference type="KEGG" id="dbk:DGMP_21680"/>
<evidence type="ECO:0000313" key="4">
    <source>
        <dbReference type="EMBL" id="BCL61475.1"/>
    </source>
</evidence>
<evidence type="ECO:0000313" key="5">
    <source>
        <dbReference type="Proteomes" id="UP000826725"/>
    </source>
</evidence>
<feature type="domain" description="N-acetyltransferase" evidence="3">
    <location>
        <begin position="8"/>
        <end position="145"/>
    </location>
</feature>
<dbReference type="PROSITE" id="PS51186">
    <property type="entry name" value="GNAT"/>
    <property type="match status" value="1"/>
</dbReference>
<evidence type="ECO:0000256" key="2">
    <source>
        <dbReference type="ARBA" id="ARBA00023315"/>
    </source>
</evidence>
<reference evidence="4" key="1">
    <citation type="submission" date="2020-09" db="EMBL/GenBank/DDBJ databases">
        <title>Desulfogranum mesoprofundum gen. nov., sp. nov., a novel mesophilic, sulfate-reducing chemolithoautotroph isolated from a deep-sea hydrothermal vent chimney in the Suiyo Seamount.</title>
        <authorList>
            <person name="Hashimoto Y."/>
            <person name="Nakagawa S."/>
        </authorList>
    </citation>
    <scope>NUCLEOTIDE SEQUENCE</scope>
    <source>
        <strain evidence="4">KT2</strain>
    </source>
</reference>
<accession>A0A8D5JPP7</accession>
<protein>
    <submittedName>
        <fullName evidence="4">Acetyltransferase</fullName>
    </submittedName>
</protein>
<proteinExistence type="predicted"/>
<name>A0A8D5JPP7_9BACT</name>
<evidence type="ECO:0000256" key="1">
    <source>
        <dbReference type="ARBA" id="ARBA00022679"/>
    </source>
</evidence>
<keyword evidence="1" id="KW-0808">Transferase</keyword>
<dbReference type="InterPro" id="IPR050832">
    <property type="entry name" value="Bact_Acetyltransf"/>
</dbReference>
<gene>
    <name evidence="4" type="ORF">DGMP_21680</name>
</gene>
<dbReference type="EMBL" id="AP024086">
    <property type="protein sequence ID" value="BCL61475.1"/>
    <property type="molecule type" value="Genomic_DNA"/>
</dbReference>
<dbReference type="InterPro" id="IPR000182">
    <property type="entry name" value="GNAT_dom"/>
</dbReference>
<dbReference type="CDD" id="cd04301">
    <property type="entry name" value="NAT_SF"/>
    <property type="match status" value="1"/>
</dbReference>
<dbReference type="PANTHER" id="PTHR43877">
    <property type="entry name" value="AMINOALKYLPHOSPHONATE N-ACETYLTRANSFERASE-RELATED-RELATED"/>
    <property type="match status" value="1"/>
</dbReference>
<keyword evidence="5" id="KW-1185">Reference proteome</keyword>